<evidence type="ECO:0008006" key="3">
    <source>
        <dbReference type="Google" id="ProtNLM"/>
    </source>
</evidence>
<dbReference type="AlphaFoldDB" id="A0A1F5SKP4"/>
<name>A0A1F5SKP4_9BACT</name>
<evidence type="ECO:0000313" key="1">
    <source>
        <dbReference type="EMBL" id="OGF27277.1"/>
    </source>
</evidence>
<dbReference type="Proteomes" id="UP000178925">
    <property type="component" value="Unassembled WGS sequence"/>
</dbReference>
<dbReference type="EMBL" id="MFGC01000026">
    <property type="protein sequence ID" value="OGF27277.1"/>
    <property type="molecule type" value="Genomic_DNA"/>
</dbReference>
<proteinExistence type="predicted"/>
<dbReference type="STRING" id="1797995.A2242_03345"/>
<gene>
    <name evidence="1" type="ORF">A2242_03345</name>
</gene>
<evidence type="ECO:0000313" key="2">
    <source>
        <dbReference type="Proteomes" id="UP000178925"/>
    </source>
</evidence>
<protein>
    <recommendedName>
        <fullName evidence="3">Glutathionylspermidine synthase pre-ATP-grasp-like domain-containing protein</fullName>
    </recommendedName>
</protein>
<reference evidence="1 2" key="1">
    <citation type="journal article" date="2016" name="Nat. Commun.">
        <title>Thousands of microbial genomes shed light on interconnected biogeochemical processes in an aquifer system.</title>
        <authorList>
            <person name="Anantharaman K."/>
            <person name="Brown C.T."/>
            <person name="Hug L.A."/>
            <person name="Sharon I."/>
            <person name="Castelle C.J."/>
            <person name="Probst A.J."/>
            <person name="Thomas B.C."/>
            <person name="Singh A."/>
            <person name="Wilkins M.J."/>
            <person name="Karaoz U."/>
            <person name="Brodie E.L."/>
            <person name="Williams K.H."/>
            <person name="Hubbard S.S."/>
            <person name="Banfield J.F."/>
        </authorList>
    </citation>
    <scope>NUCLEOTIDE SEQUENCE [LARGE SCALE GENOMIC DNA]</scope>
</reference>
<sequence length="470" mass="54006">MLQEHLLQKNTEGESEVIRRKIEITMSINTQGVDFSAYATQYSHNLHPDNNLTFLLSPLPFELPQAIEEHLELYSQGIVAFYQACDEMLRVLPKFSKWGKILTHNRPEWLLQRAKEEDNIAHIFLRPDFILTEDGVATAEIETSPFGLALALFLNNAYAAQGLETIPNAKFIDYFIAEVMGDNIIGTLCFMITAHTQQYRGQFQYLTQLLKNKGINVCIAMSDDINVKDGKCFVHGERLDVIYRGFYLYESINDEHIASILQSDLKILPGYKSHLEEKAIMAMFFDDELEAIYRAKIGYYYDVLYDIFPKTYILSDKPPNDLGLRRWDDLADMPRKKRCFVLKISGFSYLGAWSRGVIFLNTLSQQQCRKVIQTALASDDVFVIQEFKKGCRLQQEYYDFQDSTIKTMHGRVRFTPYLSAKTGQLLTAKTTMCEHTDYIHASTNSINSPIKYILSNFALKCHRQTLNVGG</sequence>
<accession>A0A1F5SKP4</accession>
<comment type="caution">
    <text evidence="1">The sequence shown here is derived from an EMBL/GenBank/DDBJ whole genome shotgun (WGS) entry which is preliminary data.</text>
</comment>
<organism evidence="1 2">
    <name type="scientific">Candidatus Falkowbacteria bacterium RIFOXYA2_FULL_47_9</name>
    <dbReference type="NCBI Taxonomy" id="1797995"/>
    <lineage>
        <taxon>Bacteria</taxon>
        <taxon>Candidatus Falkowiibacteriota</taxon>
    </lineage>
</organism>